<dbReference type="Pfam" id="PF00082">
    <property type="entry name" value="Peptidase_S8"/>
    <property type="match status" value="1"/>
</dbReference>
<dbReference type="Gene3D" id="3.30.70.80">
    <property type="entry name" value="Peptidase S8 propeptide/proteinase inhibitor I9"/>
    <property type="match status" value="1"/>
</dbReference>
<dbReference type="InterPro" id="IPR034213">
    <property type="entry name" value="S8_Vpr-like"/>
</dbReference>
<feature type="signal peptide" evidence="11">
    <location>
        <begin position="1"/>
        <end position="30"/>
    </location>
</feature>
<keyword evidence="3" id="KW-0964">Secreted</keyword>
<dbReference type="InterPro" id="IPR000209">
    <property type="entry name" value="Peptidase_S8/S53_dom"/>
</dbReference>
<comment type="caution">
    <text evidence="13">The sequence shown here is derived from an EMBL/GenBank/DDBJ whole genome shotgun (WGS) entry which is preliminary data.</text>
</comment>
<keyword evidence="14" id="KW-1185">Reference proteome</keyword>
<dbReference type="InterPro" id="IPR023827">
    <property type="entry name" value="Peptidase_S8_Asp-AS"/>
</dbReference>
<gene>
    <name evidence="13" type="ORF">ACFPYJ_10700</name>
</gene>
<dbReference type="PROSITE" id="PS00138">
    <property type="entry name" value="SUBTILASE_SER"/>
    <property type="match status" value="1"/>
</dbReference>
<dbReference type="InterPro" id="IPR023828">
    <property type="entry name" value="Peptidase_S8_Ser-AS"/>
</dbReference>
<dbReference type="CDD" id="cd07474">
    <property type="entry name" value="Peptidases_S8_subtilisin_Vpr-like"/>
    <property type="match status" value="1"/>
</dbReference>
<dbReference type="PROSITE" id="PS51272">
    <property type="entry name" value="SLH"/>
    <property type="match status" value="3"/>
</dbReference>
<evidence type="ECO:0000313" key="14">
    <source>
        <dbReference type="Proteomes" id="UP001596047"/>
    </source>
</evidence>
<feature type="active site" description="Charge relay system" evidence="8">
    <location>
        <position position="259"/>
    </location>
</feature>
<feature type="domain" description="SLH" evidence="12">
    <location>
        <begin position="1258"/>
        <end position="1321"/>
    </location>
</feature>
<evidence type="ECO:0000256" key="4">
    <source>
        <dbReference type="ARBA" id="ARBA00022670"/>
    </source>
</evidence>
<keyword evidence="4 8" id="KW-0645">Protease</keyword>
<feature type="active site" description="Charge relay system" evidence="8">
    <location>
        <position position="623"/>
    </location>
</feature>
<dbReference type="InterPro" id="IPR003137">
    <property type="entry name" value="PA_domain"/>
</dbReference>
<evidence type="ECO:0000256" key="8">
    <source>
        <dbReference type="PROSITE-ProRule" id="PRU01240"/>
    </source>
</evidence>
<name>A0ABW0VX68_9BACL</name>
<dbReference type="Pfam" id="PF05922">
    <property type="entry name" value="Inhibitor_I9"/>
    <property type="match status" value="1"/>
</dbReference>
<dbReference type="PROSITE" id="PS00136">
    <property type="entry name" value="SUBTILASE_ASP"/>
    <property type="match status" value="1"/>
</dbReference>
<dbReference type="Gene3D" id="3.40.50.200">
    <property type="entry name" value="Peptidase S8/S53 domain"/>
    <property type="match status" value="2"/>
</dbReference>
<feature type="compositionally biased region" description="Polar residues" evidence="10">
    <location>
        <begin position="249"/>
        <end position="264"/>
    </location>
</feature>
<keyword evidence="7 8" id="KW-0720">Serine protease</keyword>
<dbReference type="SUPFAM" id="SSF52743">
    <property type="entry name" value="Subtilisin-like"/>
    <property type="match status" value="1"/>
</dbReference>
<keyword evidence="2" id="KW-0134">Cell wall</keyword>
<feature type="active site" description="Charge relay system" evidence="8">
    <location>
        <position position="216"/>
    </location>
</feature>
<dbReference type="PANTHER" id="PTHR43806:SF65">
    <property type="entry name" value="SERINE PROTEASE APRX"/>
    <property type="match status" value="1"/>
</dbReference>
<organism evidence="13 14">
    <name type="scientific">Paenibacillus solisilvae</name>
    <dbReference type="NCBI Taxonomy" id="2486751"/>
    <lineage>
        <taxon>Bacteria</taxon>
        <taxon>Bacillati</taxon>
        <taxon>Bacillota</taxon>
        <taxon>Bacilli</taxon>
        <taxon>Bacillales</taxon>
        <taxon>Paenibacillaceae</taxon>
        <taxon>Paenibacillus</taxon>
    </lineage>
</organism>
<dbReference type="PROSITE" id="PS00137">
    <property type="entry name" value="SUBTILASE_HIS"/>
    <property type="match status" value="1"/>
</dbReference>
<evidence type="ECO:0000256" key="7">
    <source>
        <dbReference type="ARBA" id="ARBA00022825"/>
    </source>
</evidence>
<dbReference type="Gene3D" id="3.50.30.30">
    <property type="match status" value="1"/>
</dbReference>
<evidence type="ECO:0000256" key="11">
    <source>
        <dbReference type="SAM" id="SignalP"/>
    </source>
</evidence>
<dbReference type="RefSeq" id="WP_379188122.1">
    <property type="nucleotide sequence ID" value="NZ_JBHSOW010000038.1"/>
</dbReference>
<accession>A0ABW0VX68</accession>
<feature type="chain" id="PRO_5047146855" evidence="11">
    <location>
        <begin position="31"/>
        <end position="1386"/>
    </location>
</feature>
<dbReference type="InterPro" id="IPR037045">
    <property type="entry name" value="S8pro/Inhibitor_I9_sf"/>
</dbReference>
<dbReference type="InterPro" id="IPR050131">
    <property type="entry name" value="Peptidase_S8_subtilisin-like"/>
</dbReference>
<dbReference type="InterPro" id="IPR036852">
    <property type="entry name" value="Peptidase_S8/S53_dom_sf"/>
</dbReference>
<dbReference type="SUPFAM" id="SSF52025">
    <property type="entry name" value="PA domain"/>
    <property type="match status" value="1"/>
</dbReference>
<evidence type="ECO:0000256" key="10">
    <source>
        <dbReference type="SAM" id="MobiDB-lite"/>
    </source>
</evidence>
<reference evidence="14" key="1">
    <citation type="journal article" date="2019" name="Int. J. Syst. Evol. Microbiol.">
        <title>The Global Catalogue of Microorganisms (GCM) 10K type strain sequencing project: providing services to taxonomists for standard genome sequencing and annotation.</title>
        <authorList>
            <consortium name="The Broad Institute Genomics Platform"/>
            <consortium name="The Broad Institute Genome Sequencing Center for Infectious Disease"/>
            <person name="Wu L."/>
            <person name="Ma J."/>
        </authorList>
    </citation>
    <scope>NUCLEOTIDE SEQUENCE [LARGE SCALE GENOMIC DNA]</scope>
    <source>
        <strain evidence="14">CGMCC 1.3240</strain>
    </source>
</reference>
<evidence type="ECO:0000256" key="6">
    <source>
        <dbReference type="ARBA" id="ARBA00022801"/>
    </source>
</evidence>
<evidence type="ECO:0000313" key="13">
    <source>
        <dbReference type="EMBL" id="MFC5649592.1"/>
    </source>
</evidence>
<feature type="region of interest" description="Disordered" evidence="10">
    <location>
        <begin position="561"/>
        <end position="584"/>
    </location>
</feature>
<evidence type="ECO:0000256" key="5">
    <source>
        <dbReference type="ARBA" id="ARBA00022729"/>
    </source>
</evidence>
<proteinExistence type="inferred from homology"/>
<dbReference type="InterPro" id="IPR015500">
    <property type="entry name" value="Peptidase_S8_subtilisin-rel"/>
</dbReference>
<protein>
    <submittedName>
        <fullName evidence="13">S8 family serine peptidase</fullName>
    </submittedName>
</protein>
<evidence type="ECO:0000259" key="12">
    <source>
        <dbReference type="PROSITE" id="PS51272"/>
    </source>
</evidence>
<comment type="similarity">
    <text evidence="1 8 9">Belongs to the peptidase S8 family.</text>
</comment>
<keyword evidence="6 8" id="KW-0378">Hydrolase</keyword>
<dbReference type="PANTHER" id="PTHR43806">
    <property type="entry name" value="PEPTIDASE S8"/>
    <property type="match status" value="1"/>
</dbReference>
<dbReference type="EMBL" id="JBHSOW010000038">
    <property type="protein sequence ID" value="MFC5649592.1"/>
    <property type="molecule type" value="Genomic_DNA"/>
</dbReference>
<dbReference type="Pfam" id="PF02225">
    <property type="entry name" value="PA"/>
    <property type="match status" value="1"/>
</dbReference>
<dbReference type="InterPro" id="IPR046450">
    <property type="entry name" value="PA_dom_sf"/>
</dbReference>
<dbReference type="PRINTS" id="PR00723">
    <property type="entry name" value="SUBTILISIN"/>
</dbReference>
<dbReference type="InterPro" id="IPR010259">
    <property type="entry name" value="S8pro/Inhibitor_I9"/>
</dbReference>
<evidence type="ECO:0000256" key="9">
    <source>
        <dbReference type="RuleBase" id="RU003355"/>
    </source>
</evidence>
<dbReference type="Proteomes" id="UP001596047">
    <property type="component" value="Unassembled WGS sequence"/>
</dbReference>
<evidence type="ECO:0000256" key="1">
    <source>
        <dbReference type="ARBA" id="ARBA00011073"/>
    </source>
</evidence>
<dbReference type="Pfam" id="PF00395">
    <property type="entry name" value="SLH"/>
    <property type="match status" value="2"/>
</dbReference>
<dbReference type="InterPro" id="IPR001119">
    <property type="entry name" value="SLH_dom"/>
</dbReference>
<dbReference type="InterPro" id="IPR022398">
    <property type="entry name" value="Peptidase_S8_His-AS"/>
</dbReference>
<feature type="region of interest" description="Disordered" evidence="10">
    <location>
        <begin position="247"/>
        <end position="270"/>
    </location>
</feature>
<feature type="domain" description="SLH" evidence="12">
    <location>
        <begin position="1199"/>
        <end position="1257"/>
    </location>
</feature>
<sequence length="1386" mass="145135">MQKSLKKVFLSALSATFSTVLLFQPFTAHAAENQRTDTSSLLASSLLQSKLSAGELQSGAGPLISPRLNTTSTDKVKVIVQMNGASISEGRYAAKMGVRSLSAEATESAIESQQSGFISSAKSSGIPLKVTYQYDTVLNGLEVELPANQIPKLAKLPGVKSVYENRTYYSIPDVEMTPSAISPECKCDIEPLNQIGVPAAWAKGLTGKGLKIGVIDTGVDYVHPDLKNAYKGGHDSFFNTDDPYEEIPNQETGNEGTSHGTHVSGTIAGRGENEADLVQKGVAYESDLYVYKVLGYNAETGTASGSTAQVIDGIEHAVKDHMDVINLSLGSDDAKDTFSPDAIAVNNAVLAGVIAVVANGNAADSAESYYYSMGSPASSQLAISVGAVNSPSTHYTASVTGSVYQKDETVTGSVYNHEELNLMGWRTGQEDFASLMGAEAQQAVYVGLGDEGDYDGKNVEGKIAFISRGKLAFVDKIAIAEAHGAKAAVIFNGNAAADGVNADLSESIKDRDSFSSVFLGDSLAFIPTFDMEGKTGRALARLALNSPGSNIELAFDAEYPSESDPGDHMAEFSSRGPNSDGTLGIKPDFSAPGVNIMSTWPAYGKNDPSISYAEAYNRISGTSMATPHVAGLALLLKQQHPEWSPFEVRAALANTADEISDEEGIRYDVYSQGAGRVNIAEAIETPAVLQTVEKLTLLDKNMNPYDVTNYGDNASFGLMKAGDPAKSVTLQVYNTSAASVSYTAEVVLNDEVTSDPYEPTQTLDVSKINAKLTGLTDGIVSADASAKKTFALEVAPAVDAADGVYEGDVVLKADGKPTLHIPFVVHVGTELPDTGFTVQDIQLSNRIISPDGDGVNDTIDISFKLAADDINYYEIEIDDLNDETVGYLQSVGPLDEPLQAGRYTYNGFDGTYPFDAEGSEKEGTLKDGTYSLIVTAASIDIAQKAINRTAVAVQTFSIKHNQVIPTPGPGTPVVIAPTPTPAPPSYALTAITGQGLQPVEVKSTTTAESTATVATVTYGDLQSAIGSVTSPLAIVVNVDAHEGKASKLSLTAEQVALLAAAPQGSSLYLNVGSSAVELPLSLLKSTPAGSGIELVISSASDQAAKFGAEVKGASVLGVPVSFEVNMVNGTSVNPLAVPADVFIKRSFVLDKGILTNKAGVLFIENGKVAPTPAVFTANADGTTTVIVNRPGFSVYAAVKRDVAFSDISTSWAQSRIQALTEKFLINGTSDTAFSPKKSVTRAEFAAMLTRGLGLSATAAAPFKDVEAGAWYSDSIGAAYAAGLITGYTDGSFRPDGIISRQELAVMLAKASALLNLKADNGGSRNVYRDESSFGTFAKDSIAIVTATGLMEGSGMNGSMLFSPSSPTTREAAATVLYKLLQAGKLI</sequence>
<evidence type="ECO:0000256" key="2">
    <source>
        <dbReference type="ARBA" id="ARBA00022512"/>
    </source>
</evidence>
<feature type="domain" description="SLH" evidence="12">
    <location>
        <begin position="1324"/>
        <end position="1386"/>
    </location>
</feature>
<evidence type="ECO:0000256" key="3">
    <source>
        <dbReference type="ARBA" id="ARBA00022525"/>
    </source>
</evidence>
<keyword evidence="5 11" id="KW-0732">Signal</keyword>
<dbReference type="PROSITE" id="PS51892">
    <property type="entry name" value="SUBTILASE"/>
    <property type="match status" value="1"/>
</dbReference>